<dbReference type="Pfam" id="PF00501">
    <property type="entry name" value="AMP-binding"/>
    <property type="match status" value="1"/>
</dbReference>
<dbReference type="InterPro" id="IPR020845">
    <property type="entry name" value="AMP-binding_CS"/>
</dbReference>
<dbReference type="PANTHER" id="PTHR45527:SF1">
    <property type="entry name" value="FATTY ACID SYNTHASE"/>
    <property type="match status" value="1"/>
</dbReference>
<dbReference type="InterPro" id="IPR029058">
    <property type="entry name" value="AB_hydrolase_fold"/>
</dbReference>
<dbReference type="PROSITE" id="PS00012">
    <property type="entry name" value="PHOSPHOPANTETHEINE"/>
    <property type="match status" value="1"/>
</dbReference>
<dbReference type="PROSITE" id="PS50075">
    <property type="entry name" value="CARRIER"/>
    <property type="match status" value="1"/>
</dbReference>
<dbReference type="Gene3D" id="2.30.38.10">
    <property type="entry name" value="Luciferase, Domain 3"/>
    <property type="match status" value="1"/>
</dbReference>
<dbReference type="InterPro" id="IPR023213">
    <property type="entry name" value="CAT-like_dom_sf"/>
</dbReference>
<dbReference type="InterPro" id="IPR006162">
    <property type="entry name" value="Ppantetheine_attach_site"/>
</dbReference>
<dbReference type="CDD" id="cd19531">
    <property type="entry name" value="LCL_NRPS-like"/>
    <property type="match status" value="1"/>
</dbReference>
<evidence type="ECO:0000259" key="4">
    <source>
        <dbReference type="PROSITE" id="PS50075"/>
    </source>
</evidence>
<evidence type="ECO:0000256" key="2">
    <source>
        <dbReference type="ARBA" id="ARBA00022450"/>
    </source>
</evidence>
<reference evidence="5 6" key="1">
    <citation type="journal article" date="2020" name="FEMS Microbiol. Ecol.">
        <title>Temporal dynamics of bacterial communities during seed development and maturation.</title>
        <authorList>
            <person name="Chesneau G."/>
            <person name="Torres-Cortes G."/>
            <person name="Briand M."/>
            <person name="Darrasse A."/>
            <person name="Preveaux A."/>
            <person name="Marais C."/>
            <person name="Jacques M.A."/>
            <person name="Shade A."/>
            <person name="Barret M."/>
        </authorList>
    </citation>
    <scope>NUCLEOTIDE SEQUENCE [LARGE SCALE GENOMIC DNA]</scope>
    <source>
        <strain evidence="5 6">CFBP13599</strain>
    </source>
</reference>
<dbReference type="SUPFAM" id="SSF56801">
    <property type="entry name" value="Acetyl-CoA synthetase-like"/>
    <property type="match status" value="1"/>
</dbReference>
<evidence type="ECO:0000313" key="6">
    <source>
        <dbReference type="Proteomes" id="UP000620025"/>
    </source>
</evidence>
<comment type="cofactor">
    <cofactor evidence="1">
        <name>pantetheine 4'-phosphate</name>
        <dbReference type="ChEBI" id="CHEBI:47942"/>
    </cofactor>
</comment>
<keyword evidence="6" id="KW-1185">Reference proteome</keyword>
<gene>
    <name evidence="5" type="ORF">IFT38_09085</name>
</gene>
<dbReference type="InterPro" id="IPR009081">
    <property type="entry name" value="PP-bd_ACP"/>
</dbReference>
<evidence type="ECO:0000256" key="3">
    <source>
        <dbReference type="ARBA" id="ARBA00022553"/>
    </source>
</evidence>
<dbReference type="Pfam" id="PF00550">
    <property type="entry name" value="PP-binding"/>
    <property type="match status" value="1"/>
</dbReference>
<dbReference type="PROSITE" id="PS00455">
    <property type="entry name" value="AMP_BINDING"/>
    <property type="match status" value="1"/>
</dbReference>
<dbReference type="Gene3D" id="3.30.559.30">
    <property type="entry name" value="Nonribosomal peptide synthetase, condensation domain"/>
    <property type="match status" value="1"/>
</dbReference>
<evidence type="ECO:0000313" key="5">
    <source>
        <dbReference type="EMBL" id="MBD8769696.1"/>
    </source>
</evidence>
<dbReference type="SUPFAM" id="SSF52777">
    <property type="entry name" value="CoA-dependent acyltransferases"/>
    <property type="match status" value="2"/>
</dbReference>
<dbReference type="SUPFAM" id="SSF47336">
    <property type="entry name" value="ACP-like"/>
    <property type="match status" value="1"/>
</dbReference>
<dbReference type="CDD" id="cd05930">
    <property type="entry name" value="A_NRPS"/>
    <property type="match status" value="1"/>
</dbReference>
<dbReference type="Gene3D" id="3.30.559.10">
    <property type="entry name" value="Chloramphenicol acetyltransferase-like domain"/>
    <property type="match status" value="1"/>
</dbReference>
<proteinExistence type="predicted"/>
<dbReference type="InterPro" id="IPR001242">
    <property type="entry name" value="Condensation_dom"/>
</dbReference>
<dbReference type="Pfam" id="PF00668">
    <property type="entry name" value="Condensation"/>
    <property type="match status" value="1"/>
</dbReference>
<keyword evidence="2" id="KW-0596">Phosphopantetheine</keyword>
<dbReference type="Gene3D" id="1.10.1200.10">
    <property type="entry name" value="ACP-like"/>
    <property type="match status" value="1"/>
</dbReference>
<keyword evidence="3" id="KW-0597">Phosphoprotein</keyword>
<dbReference type="NCBIfam" id="TIGR01733">
    <property type="entry name" value="AA-adenyl-dom"/>
    <property type="match status" value="1"/>
</dbReference>
<protein>
    <submittedName>
        <fullName evidence="5">Amino acid adenylation domain-containing protein</fullName>
    </submittedName>
</protein>
<dbReference type="InterPro" id="IPR025110">
    <property type="entry name" value="AMP-bd_C"/>
</dbReference>
<feature type="domain" description="Carrier" evidence="4">
    <location>
        <begin position="989"/>
        <end position="1067"/>
    </location>
</feature>
<evidence type="ECO:0000256" key="1">
    <source>
        <dbReference type="ARBA" id="ARBA00001957"/>
    </source>
</evidence>
<dbReference type="Gene3D" id="3.40.50.980">
    <property type="match status" value="2"/>
</dbReference>
<dbReference type="InterPro" id="IPR045851">
    <property type="entry name" value="AMP-bd_C_sf"/>
</dbReference>
<comment type="caution">
    <text evidence="5">The sequence shown here is derived from an EMBL/GenBank/DDBJ whole genome shotgun (WGS) entry which is preliminary data.</text>
</comment>
<dbReference type="Proteomes" id="UP000620025">
    <property type="component" value="Unassembled WGS sequence"/>
</dbReference>
<sequence length="1354" mass="147742">MSIDPHQIAHRFAELSPERRQAFLARLEENGMRFTDLPMVAVPRSPTAPLSLAQRGLWIAWQREPDSPAYNLAGVLRLGGPLNVQALEQACNDLRARHEALRTSFAQDAEGEPQQCIQPHQFQALVCLELDEAGSQQRARVLTQKPFDLMGVPALRLELHRLDAQQHRLVIVLHHILADGWSIGLIIEDLAATYAARCQGQAPQWPALAVQYADYAGWQRRWLEAGEQARQLDYWRQQLSDDHTPLALPLDRPRSAQRDARGASVRVQVSADTSARLRSLAKAQGATTFMAMLAVLKLLLARQSSADRVRIGSPLANRTRAETQRVVGYFTTLSVLSTAVDERQSFTALLDRVRSTLFEAQEHAQLPFDQLVQALAPPREAGTHPLFQVKCTEQPASRPQRFAELSMSLEGLTAGEVHFDLSVDFTDRAEGIEVSIAYACDLFDAVRIERFAARLLSLTEAVSHEPERRLLELAVECESDEGAPAVEAQDVVSLWHHQHRLDPDAVALTGAGMSFSRAQVEHAADALGQCLLAQGVGPGARVALLSARTPAMVVGILAVLKCGAAYVPVDPRWPTERQAAVLADSGVCLVLGTDPQVPGLAWLALDLDLDAPPSPSPLPWPRTVPELPAYLIYTSGSSGTPKAVVATRGNLAAYVAGVGQRLQLPAQSRFAMVSTVAADLGHTVLFLALSQGGVLHLADEEQAFDPDAFAQWQSEQGSDVLKITPSHLQALLNARDPQHVLPRHTLILGGEATSWALLDEIRRLAPQLRVFNHYGPTETTVGALCQNAADADRLRARTLPIGTPLPGVQARVLDAYLNPVADGVVGELYLGGVGVTQGYSERAELTAERYVPDPYGAPGARLYRSGDRVRRLPDGSLEYLGRSDDQVKIRGYRVEPGEVATAIRRLAGVGEAAVIAVAGEDGAHQLHAYVVLTAETDVATLRQSLTSQLPDALVPSHWTVLDKLPLTANGKLDRRALPTVEPALPTREGPQGPTEQALAQLWCDLLGRSDIPRSASFAELGGDSLLSLKLLARIRKQGLQGERKLTLADVLNASSLATLAERLTPPPVAEPEVVFLSRSGHGVPLFCLPGLIVNSSEFKPLVAALGEDRPVYGFVSHVYTEQRWRGYDVLALASEYAEYIVRTVKGGRCALLGWSSGGELALETARLLQGRAQVEFLGLVDVFESVPFHPRQPLDAATRDRAQPLLEHWLARSAMATQWRGLFALMDARERDALAEHVLAHEGQLPCDGPDLLSREFEQWALLDKRLKAARHVLEPLAIAAHVWQAEDSLTRSERLRDWNGLVEVVEQRCVAGAHHLDIVRHPGFMADLAQALTALERGKRPEVAKFAEATSVF</sequence>
<dbReference type="Pfam" id="PF13193">
    <property type="entry name" value="AMP-binding_C"/>
    <property type="match status" value="1"/>
</dbReference>
<dbReference type="Gene3D" id="3.30.300.30">
    <property type="match status" value="1"/>
</dbReference>
<organism evidence="5 6">
    <name type="scientific">Pseudomonas coleopterorum</name>
    <dbReference type="NCBI Taxonomy" id="1605838"/>
    <lineage>
        <taxon>Bacteria</taxon>
        <taxon>Pseudomonadati</taxon>
        <taxon>Pseudomonadota</taxon>
        <taxon>Gammaproteobacteria</taxon>
        <taxon>Pseudomonadales</taxon>
        <taxon>Pseudomonadaceae</taxon>
        <taxon>Pseudomonas</taxon>
    </lineage>
</organism>
<dbReference type="InterPro" id="IPR001031">
    <property type="entry name" value="Thioesterase"/>
</dbReference>
<accession>A0ABR9BX69</accession>
<dbReference type="SUPFAM" id="SSF53474">
    <property type="entry name" value="alpha/beta-Hydrolases"/>
    <property type="match status" value="1"/>
</dbReference>
<dbReference type="PANTHER" id="PTHR45527">
    <property type="entry name" value="NONRIBOSOMAL PEPTIDE SYNTHETASE"/>
    <property type="match status" value="1"/>
</dbReference>
<dbReference type="InterPro" id="IPR036736">
    <property type="entry name" value="ACP-like_sf"/>
</dbReference>
<dbReference type="InterPro" id="IPR010071">
    <property type="entry name" value="AA_adenyl_dom"/>
</dbReference>
<name>A0ABR9BX69_9PSED</name>
<dbReference type="Pfam" id="PF00975">
    <property type="entry name" value="Thioesterase"/>
    <property type="match status" value="1"/>
</dbReference>
<dbReference type="EMBL" id="JACYWZ010000003">
    <property type="protein sequence ID" value="MBD8769696.1"/>
    <property type="molecule type" value="Genomic_DNA"/>
</dbReference>
<dbReference type="RefSeq" id="WP_192067060.1">
    <property type="nucleotide sequence ID" value="NZ_JACYWY010000001.1"/>
</dbReference>
<dbReference type="Gene3D" id="3.40.50.1820">
    <property type="entry name" value="alpha/beta hydrolase"/>
    <property type="match status" value="1"/>
</dbReference>
<dbReference type="InterPro" id="IPR000873">
    <property type="entry name" value="AMP-dep_synth/lig_dom"/>
</dbReference>